<dbReference type="Proteomes" id="UP000199533">
    <property type="component" value="Unassembled WGS sequence"/>
</dbReference>
<protein>
    <submittedName>
        <fullName evidence="1">Uncharacterized protein</fullName>
    </submittedName>
</protein>
<organism evidence="1 2">
    <name type="scientific">Nitrosomonas aestuarii</name>
    <dbReference type="NCBI Taxonomy" id="52441"/>
    <lineage>
        <taxon>Bacteria</taxon>
        <taxon>Pseudomonadati</taxon>
        <taxon>Pseudomonadota</taxon>
        <taxon>Betaproteobacteria</taxon>
        <taxon>Nitrosomonadales</taxon>
        <taxon>Nitrosomonadaceae</taxon>
        <taxon>Nitrosomonas</taxon>
    </lineage>
</organism>
<dbReference type="STRING" id="52441.SAMN05216302_102150"/>
<dbReference type="OrthoDB" id="6872885at2"/>
<name>A0A1I4DJ20_9PROT</name>
<dbReference type="RefSeq" id="WP_090700777.1">
    <property type="nucleotide sequence ID" value="NZ_FOSP01000021.1"/>
</dbReference>
<evidence type="ECO:0000313" key="1">
    <source>
        <dbReference type="EMBL" id="SFK92889.1"/>
    </source>
</evidence>
<proteinExistence type="predicted"/>
<dbReference type="AlphaFoldDB" id="A0A1I4DJ20"/>
<accession>A0A1I4DJ20</accession>
<sequence length="144" mass="15945">MNIGRCPVCHSHIQLEAVVQDEAMSKLIGILSGMDGQLSRPLVSYLGLFRPAKRDLANDRALRLCLEVIDLTSDRDRLAAAVAQTVEMIRTKGGGPLKNHNYLKRVLEGIDTASNMPVQTRRQAGVSKSEQALMNIESVKDRYE</sequence>
<dbReference type="EMBL" id="FOSP01000021">
    <property type="protein sequence ID" value="SFK92889.1"/>
    <property type="molecule type" value="Genomic_DNA"/>
</dbReference>
<reference evidence="2" key="1">
    <citation type="submission" date="2016-10" db="EMBL/GenBank/DDBJ databases">
        <authorList>
            <person name="Varghese N."/>
            <person name="Submissions S."/>
        </authorList>
    </citation>
    <scope>NUCLEOTIDE SEQUENCE [LARGE SCALE GENOMIC DNA]</scope>
    <source>
        <strain evidence="2">Nm69</strain>
    </source>
</reference>
<keyword evidence="2" id="KW-1185">Reference proteome</keyword>
<evidence type="ECO:0000313" key="2">
    <source>
        <dbReference type="Proteomes" id="UP000199533"/>
    </source>
</evidence>
<gene>
    <name evidence="1" type="ORF">SAMN05216302_102150</name>
</gene>